<evidence type="ECO:0000256" key="2">
    <source>
        <dbReference type="ARBA" id="ARBA00022722"/>
    </source>
</evidence>
<dbReference type="SUPFAM" id="SSF88723">
    <property type="entry name" value="PIN domain-like"/>
    <property type="match status" value="1"/>
</dbReference>
<reference evidence="7 8" key="1">
    <citation type="journal article" date="2016" name="Nat. Commun.">
        <title>Thousands of microbial genomes shed light on interconnected biogeochemical processes in an aquifer system.</title>
        <authorList>
            <person name="Anantharaman K."/>
            <person name="Brown C.T."/>
            <person name="Hug L.A."/>
            <person name="Sharon I."/>
            <person name="Castelle C.J."/>
            <person name="Probst A.J."/>
            <person name="Thomas B.C."/>
            <person name="Singh A."/>
            <person name="Wilkins M.J."/>
            <person name="Karaoz U."/>
            <person name="Brodie E.L."/>
            <person name="Williams K.H."/>
            <person name="Hubbard S.S."/>
            <person name="Banfield J.F."/>
        </authorList>
    </citation>
    <scope>NUCLEOTIDE SEQUENCE [LARGE SCALE GENOMIC DNA]</scope>
</reference>
<proteinExistence type="inferred from homology"/>
<keyword evidence="5" id="KW-0460">Magnesium</keyword>
<evidence type="ECO:0000256" key="5">
    <source>
        <dbReference type="HAMAP-Rule" id="MF_00265"/>
    </source>
</evidence>
<evidence type="ECO:0000256" key="4">
    <source>
        <dbReference type="ARBA" id="ARBA00022801"/>
    </source>
</evidence>
<comment type="similarity">
    <text evidence="5">Belongs to the PINc/VapC protein family.</text>
</comment>
<dbReference type="InterPro" id="IPR029060">
    <property type="entry name" value="PIN-like_dom_sf"/>
</dbReference>
<dbReference type="Proteomes" id="UP000177369">
    <property type="component" value="Unassembled WGS sequence"/>
</dbReference>
<gene>
    <name evidence="5" type="primary">vapC</name>
    <name evidence="7" type="ORF">A3D04_03510</name>
</gene>
<evidence type="ECO:0000259" key="6">
    <source>
        <dbReference type="Pfam" id="PF01850"/>
    </source>
</evidence>
<comment type="caution">
    <text evidence="7">The sequence shown here is derived from an EMBL/GenBank/DDBJ whole genome shotgun (WGS) entry which is preliminary data.</text>
</comment>
<keyword evidence="2 5" id="KW-0540">Nuclease</keyword>
<evidence type="ECO:0000313" key="7">
    <source>
        <dbReference type="EMBL" id="OGD89162.1"/>
    </source>
</evidence>
<dbReference type="GO" id="GO:0090729">
    <property type="term" value="F:toxin activity"/>
    <property type="evidence" value="ECO:0007669"/>
    <property type="project" value="UniProtKB-KW"/>
</dbReference>
<dbReference type="STRING" id="1797714.A3D04_03510"/>
<sequence length="130" mass="14895">MPKKLLDANIIIRFLVSDDPNKANRVEKLLAGQNNKNILVDIVVAEIIWVLGSYYQFDKSSIIESLKALIHYKSIVCNKTLLESALTLWEKYNISFIDAYLISVAKLKSLNIYSYDVKFDKVDGVKRQEP</sequence>
<evidence type="ECO:0000256" key="1">
    <source>
        <dbReference type="ARBA" id="ARBA00022649"/>
    </source>
</evidence>
<dbReference type="PANTHER" id="PTHR38826">
    <property type="entry name" value="RIBONUCLEASE VAPC13"/>
    <property type="match status" value="1"/>
</dbReference>
<evidence type="ECO:0000256" key="3">
    <source>
        <dbReference type="ARBA" id="ARBA00022723"/>
    </source>
</evidence>
<comment type="cofactor">
    <cofactor evidence="5">
        <name>Mg(2+)</name>
        <dbReference type="ChEBI" id="CHEBI:18420"/>
    </cofactor>
</comment>
<dbReference type="GO" id="GO:0000287">
    <property type="term" value="F:magnesium ion binding"/>
    <property type="evidence" value="ECO:0007669"/>
    <property type="project" value="UniProtKB-UniRule"/>
</dbReference>
<keyword evidence="1 5" id="KW-1277">Toxin-antitoxin system</keyword>
<comment type="function">
    <text evidence="5">Toxic component of a toxin-antitoxin (TA) system. An RNase.</text>
</comment>
<name>A0A1F5GBA7_9BACT</name>
<dbReference type="Gene3D" id="3.40.50.1010">
    <property type="entry name" value="5'-nuclease"/>
    <property type="match status" value="1"/>
</dbReference>
<protein>
    <recommendedName>
        <fullName evidence="5">Ribonuclease VapC</fullName>
        <shortName evidence="5">RNase VapC</shortName>
        <ecNumber evidence="5">3.1.-.-</ecNumber>
    </recommendedName>
    <alternativeName>
        <fullName evidence="5">Toxin VapC</fullName>
    </alternativeName>
</protein>
<organism evidence="7 8">
    <name type="scientific">Candidatus Curtissbacteria bacterium RIFCSPHIGHO2_02_FULL_40_16b</name>
    <dbReference type="NCBI Taxonomy" id="1797714"/>
    <lineage>
        <taxon>Bacteria</taxon>
        <taxon>Candidatus Curtissiibacteriota</taxon>
    </lineage>
</organism>
<feature type="domain" description="PIN" evidence="6">
    <location>
        <begin position="5"/>
        <end position="124"/>
    </location>
</feature>
<dbReference type="HAMAP" id="MF_00265">
    <property type="entry name" value="VapC_Nob1"/>
    <property type="match status" value="1"/>
</dbReference>
<feature type="binding site" evidence="5">
    <location>
        <position position="7"/>
    </location>
    <ligand>
        <name>Mg(2+)</name>
        <dbReference type="ChEBI" id="CHEBI:18420"/>
    </ligand>
</feature>
<keyword evidence="4 5" id="KW-0378">Hydrolase</keyword>
<evidence type="ECO:0000313" key="8">
    <source>
        <dbReference type="Proteomes" id="UP000177369"/>
    </source>
</evidence>
<dbReference type="EMBL" id="MFBD01000010">
    <property type="protein sequence ID" value="OGD89162.1"/>
    <property type="molecule type" value="Genomic_DNA"/>
</dbReference>
<dbReference type="AlphaFoldDB" id="A0A1F5GBA7"/>
<dbReference type="InterPro" id="IPR052106">
    <property type="entry name" value="PINc/VapC_TA"/>
</dbReference>
<accession>A0A1F5GBA7</accession>
<keyword evidence="3 5" id="KW-0479">Metal-binding</keyword>
<keyword evidence="5" id="KW-0800">Toxin</keyword>
<dbReference type="PANTHER" id="PTHR38826:SF5">
    <property type="entry name" value="RIBONUCLEASE VAPC13"/>
    <property type="match status" value="1"/>
</dbReference>
<dbReference type="InterPro" id="IPR002716">
    <property type="entry name" value="PIN_dom"/>
</dbReference>
<dbReference type="InterPro" id="IPR022907">
    <property type="entry name" value="VapC_family"/>
</dbReference>
<dbReference type="GO" id="GO:0016787">
    <property type="term" value="F:hydrolase activity"/>
    <property type="evidence" value="ECO:0007669"/>
    <property type="project" value="UniProtKB-KW"/>
</dbReference>
<dbReference type="Pfam" id="PF01850">
    <property type="entry name" value="PIN"/>
    <property type="match status" value="1"/>
</dbReference>
<feature type="binding site" evidence="5">
    <location>
        <position position="98"/>
    </location>
    <ligand>
        <name>Mg(2+)</name>
        <dbReference type="ChEBI" id="CHEBI:18420"/>
    </ligand>
</feature>
<dbReference type="EC" id="3.1.-.-" evidence="5"/>
<dbReference type="GO" id="GO:0004540">
    <property type="term" value="F:RNA nuclease activity"/>
    <property type="evidence" value="ECO:0007669"/>
    <property type="project" value="InterPro"/>
</dbReference>